<dbReference type="EMBL" id="KQ783612">
    <property type="protein sequence ID" value="OAD51879.1"/>
    <property type="molecule type" value="Genomic_DNA"/>
</dbReference>
<organism evidence="2 3">
    <name type="scientific">Eufriesea mexicana</name>
    <dbReference type="NCBI Taxonomy" id="516756"/>
    <lineage>
        <taxon>Eukaryota</taxon>
        <taxon>Metazoa</taxon>
        <taxon>Ecdysozoa</taxon>
        <taxon>Arthropoda</taxon>
        <taxon>Hexapoda</taxon>
        <taxon>Insecta</taxon>
        <taxon>Pterygota</taxon>
        <taxon>Neoptera</taxon>
        <taxon>Endopterygota</taxon>
        <taxon>Hymenoptera</taxon>
        <taxon>Apocrita</taxon>
        <taxon>Aculeata</taxon>
        <taxon>Apoidea</taxon>
        <taxon>Anthophila</taxon>
        <taxon>Apidae</taxon>
        <taxon>Eufriesea</taxon>
    </lineage>
</organism>
<keyword evidence="3" id="KW-1185">Reference proteome</keyword>
<feature type="region of interest" description="Disordered" evidence="1">
    <location>
        <begin position="126"/>
        <end position="151"/>
    </location>
</feature>
<evidence type="ECO:0000313" key="3">
    <source>
        <dbReference type="Proteomes" id="UP000250275"/>
    </source>
</evidence>
<evidence type="ECO:0000313" key="2">
    <source>
        <dbReference type="EMBL" id="OAD51879.1"/>
    </source>
</evidence>
<evidence type="ECO:0000256" key="1">
    <source>
        <dbReference type="SAM" id="MobiDB-lite"/>
    </source>
</evidence>
<proteinExistence type="predicted"/>
<feature type="compositionally biased region" description="Basic and acidic residues" evidence="1">
    <location>
        <begin position="142"/>
        <end position="151"/>
    </location>
</feature>
<name>A0A310S752_9HYME</name>
<protein>
    <submittedName>
        <fullName evidence="2">Uncharacterized protein</fullName>
    </submittedName>
</protein>
<sequence>MVGQSARALSCRSGWQIGHWTPGGVGSDVTCGVTAEGEMVGPILREETGPAVRGSYRRSGPCPVLFLMLSHASFINWLPGSKPDSRVRLLTTVPPPLFRVLEKRERWPATCVGFRASSELSVEWLPKRTTTTAMPPRKPRSKKDPRDAKERDRARILTPVLLTKIGPLGTLIQNLVAS</sequence>
<gene>
    <name evidence="2" type="ORF">WN48_04244</name>
</gene>
<dbReference type="Proteomes" id="UP000250275">
    <property type="component" value="Unassembled WGS sequence"/>
</dbReference>
<reference evidence="2 3" key="1">
    <citation type="submission" date="2015-07" db="EMBL/GenBank/DDBJ databases">
        <title>The genome of Eufriesea mexicana.</title>
        <authorList>
            <person name="Pan H."/>
            <person name="Kapheim K."/>
        </authorList>
    </citation>
    <scope>NUCLEOTIDE SEQUENCE [LARGE SCALE GENOMIC DNA]</scope>
    <source>
        <strain evidence="2">0111107269</strain>
        <tissue evidence="2">Whole body</tissue>
    </source>
</reference>
<accession>A0A310S752</accession>
<dbReference type="AlphaFoldDB" id="A0A310S752"/>